<keyword evidence="5 7" id="KW-0472">Membrane</keyword>
<evidence type="ECO:0000256" key="1">
    <source>
        <dbReference type="ARBA" id="ARBA00004370"/>
    </source>
</evidence>
<evidence type="ECO:0000256" key="2">
    <source>
        <dbReference type="ARBA" id="ARBA00006843"/>
    </source>
</evidence>
<dbReference type="InterPro" id="IPR007593">
    <property type="entry name" value="CD225/Dispanin_fam"/>
</dbReference>
<reference evidence="8" key="1">
    <citation type="submission" date="2019-10" db="EMBL/GenBank/DDBJ databases">
        <title>The sequence and de novo assembly of the wild yak genome.</title>
        <authorList>
            <person name="Liu Y."/>
        </authorList>
    </citation>
    <scope>NUCLEOTIDE SEQUENCE [LARGE SCALE GENOMIC DNA]</scope>
    <source>
        <strain evidence="8">WY2019</strain>
    </source>
</reference>
<evidence type="ECO:0008006" key="10">
    <source>
        <dbReference type="Google" id="ProtNLM"/>
    </source>
</evidence>
<feature type="compositionally biased region" description="Low complexity" evidence="6">
    <location>
        <begin position="25"/>
        <end position="38"/>
    </location>
</feature>
<proteinExistence type="inferred from homology"/>
<dbReference type="AlphaFoldDB" id="A0A6B0SBA0"/>
<feature type="transmembrane region" description="Helical" evidence="7">
    <location>
        <begin position="311"/>
        <end position="332"/>
    </location>
</feature>
<feature type="compositionally biased region" description="Basic and acidic residues" evidence="6">
    <location>
        <begin position="1"/>
        <end position="17"/>
    </location>
</feature>
<dbReference type="Proteomes" id="UP000322234">
    <property type="component" value="Unassembled WGS sequence"/>
</dbReference>
<evidence type="ECO:0000256" key="4">
    <source>
        <dbReference type="ARBA" id="ARBA00022989"/>
    </source>
</evidence>
<feature type="region of interest" description="Disordered" evidence="6">
    <location>
        <begin position="68"/>
        <end position="232"/>
    </location>
</feature>
<keyword evidence="3 7" id="KW-0812">Transmembrane</keyword>
<feature type="compositionally biased region" description="Pro residues" evidence="6">
    <location>
        <begin position="209"/>
        <end position="224"/>
    </location>
</feature>
<dbReference type="GO" id="GO:0016020">
    <property type="term" value="C:membrane"/>
    <property type="evidence" value="ECO:0007669"/>
    <property type="project" value="UniProtKB-SubCell"/>
</dbReference>
<feature type="compositionally biased region" description="Pro residues" evidence="6">
    <location>
        <begin position="104"/>
        <end position="125"/>
    </location>
</feature>
<comment type="caution">
    <text evidence="8">The sequence shown here is derived from an EMBL/GenBank/DDBJ whole genome shotgun (WGS) entry which is preliminary data.</text>
</comment>
<comment type="subcellular location">
    <subcellularLocation>
        <location evidence="1">Membrane</location>
    </subcellularLocation>
</comment>
<name>A0A6B0SBA0_9CETA</name>
<evidence type="ECO:0000256" key="5">
    <source>
        <dbReference type="ARBA" id="ARBA00023136"/>
    </source>
</evidence>
<evidence type="ECO:0000256" key="7">
    <source>
        <dbReference type="SAM" id="Phobius"/>
    </source>
</evidence>
<feature type="compositionally biased region" description="Basic residues" evidence="6">
    <location>
        <begin position="129"/>
        <end position="138"/>
    </location>
</feature>
<dbReference type="PANTHER" id="PTHR14948:SF21">
    <property type="entry name" value="PROLINE-RICH TRANSMEMBRANE PROTEIN 1"/>
    <property type="match status" value="1"/>
</dbReference>
<dbReference type="InterPro" id="IPR051423">
    <property type="entry name" value="CD225/Dispanin"/>
</dbReference>
<evidence type="ECO:0000313" key="9">
    <source>
        <dbReference type="Proteomes" id="UP000322234"/>
    </source>
</evidence>
<sequence>MPGLEEARHSPKAERDQVGVSLKGSPSLASVPLSSPLSAFPPPPAATVFISPSLRCCRLRNLRTQTPVLARDPDSGLRLHGSCPRESASMSSEKSGLPDSVPHTSPPPYNAPQPPAEPPAPPPQTAPSSHHHHHHHYHQSGTATLPRLGAGGLASGAAAQRGPSSSATLPRPPHHAPPGPAAGAPPPGCATLPRMPPDPYLQETRFEGPLPPPPPAAAAPPPPATSHTAQAPGFVVPTHTGAVGTLPLGGYVAPGYPLQLQPCTAYVPVYPVGTPYAGATPGGTGVTSTLPPPPQGPGLALLEPRRPPHDYMPIAVLTTICCFWPTGIIAIFKAVQVRTALARGDMVSAEIASREARNFSFISLAVGIAAMVLCTILTVVIIIAAQHHENYWDPPSPDFDAVVPRLARYDLA</sequence>
<keyword evidence="4 7" id="KW-1133">Transmembrane helix</keyword>
<dbReference type="EMBL" id="VBQZ03000388">
    <property type="protein sequence ID" value="MXQ99240.1"/>
    <property type="molecule type" value="Genomic_DNA"/>
</dbReference>
<dbReference type="PANTHER" id="PTHR14948">
    <property type="entry name" value="NG5"/>
    <property type="match status" value="1"/>
</dbReference>
<feature type="transmembrane region" description="Helical" evidence="7">
    <location>
        <begin position="361"/>
        <end position="385"/>
    </location>
</feature>
<keyword evidence="9" id="KW-1185">Reference proteome</keyword>
<evidence type="ECO:0000256" key="3">
    <source>
        <dbReference type="ARBA" id="ARBA00022692"/>
    </source>
</evidence>
<comment type="similarity">
    <text evidence="2">Belongs to the CD225/Dispanin family.</text>
</comment>
<feature type="region of interest" description="Disordered" evidence="6">
    <location>
        <begin position="1"/>
        <end position="44"/>
    </location>
</feature>
<feature type="compositionally biased region" description="Pro residues" evidence="6">
    <location>
        <begin position="175"/>
        <end position="199"/>
    </location>
</feature>
<dbReference type="Pfam" id="PF04505">
    <property type="entry name" value="CD225"/>
    <property type="match status" value="1"/>
</dbReference>
<organism evidence="8 9">
    <name type="scientific">Bos mutus</name>
    <name type="common">wild yak</name>
    <dbReference type="NCBI Taxonomy" id="72004"/>
    <lineage>
        <taxon>Eukaryota</taxon>
        <taxon>Metazoa</taxon>
        <taxon>Chordata</taxon>
        <taxon>Craniata</taxon>
        <taxon>Vertebrata</taxon>
        <taxon>Euteleostomi</taxon>
        <taxon>Mammalia</taxon>
        <taxon>Eutheria</taxon>
        <taxon>Laurasiatheria</taxon>
        <taxon>Artiodactyla</taxon>
        <taxon>Ruminantia</taxon>
        <taxon>Pecora</taxon>
        <taxon>Bovidae</taxon>
        <taxon>Bovinae</taxon>
        <taxon>Bos</taxon>
    </lineage>
</organism>
<protein>
    <recommendedName>
        <fullName evidence="10">Proline-rich transmembrane protein 1</fullName>
    </recommendedName>
</protein>
<accession>A0A6B0SBA0</accession>
<evidence type="ECO:0000256" key="6">
    <source>
        <dbReference type="SAM" id="MobiDB-lite"/>
    </source>
</evidence>
<gene>
    <name evidence="8" type="ORF">E5288_WYG005398</name>
</gene>
<evidence type="ECO:0000313" key="8">
    <source>
        <dbReference type="EMBL" id="MXQ99240.1"/>
    </source>
</evidence>